<dbReference type="AlphaFoldDB" id="A0A420ED93"/>
<evidence type="ECO:0000313" key="2">
    <source>
        <dbReference type="Proteomes" id="UP000286482"/>
    </source>
</evidence>
<proteinExistence type="predicted"/>
<protein>
    <submittedName>
        <fullName evidence="1">Uncharacterized protein</fullName>
    </submittedName>
</protein>
<name>A0A420ED93_9ALTE</name>
<gene>
    <name evidence="1" type="ORF">DBZ36_09750</name>
</gene>
<reference evidence="1 2" key="1">
    <citation type="submission" date="2018-09" db="EMBL/GenBank/DDBJ databases">
        <authorList>
            <person name="Wang Z."/>
        </authorList>
    </citation>
    <scope>NUCLEOTIDE SEQUENCE [LARGE SCALE GENOMIC DNA]</scope>
    <source>
        <strain evidence="1 2">ALS 81</strain>
    </source>
</reference>
<evidence type="ECO:0000313" key="1">
    <source>
        <dbReference type="EMBL" id="RKF18677.1"/>
    </source>
</evidence>
<keyword evidence="2" id="KW-1185">Reference proteome</keyword>
<sequence length="79" mass="8798">MILLQKGAKYKWNRNSLSSAITYTMNHSRFVGGDSLLIQESPKVDNLCSLDLGQDTEKLKSFGALMSELDAQTTFLGRN</sequence>
<dbReference type="EMBL" id="RAQO01000005">
    <property type="protein sequence ID" value="RKF18677.1"/>
    <property type="molecule type" value="Genomic_DNA"/>
</dbReference>
<comment type="caution">
    <text evidence="1">The sequence shown here is derived from an EMBL/GenBank/DDBJ whole genome shotgun (WGS) entry which is preliminary data.</text>
</comment>
<organism evidence="1 2">
    <name type="scientific">Alginatibacterium sediminis</name>
    <dbReference type="NCBI Taxonomy" id="2164068"/>
    <lineage>
        <taxon>Bacteria</taxon>
        <taxon>Pseudomonadati</taxon>
        <taxon>Pseudomonadota</taxon>
        <taxon>Gammaproteobacteria</taxon>
        <taxon>Alteromonadales</taxon>
        <taxon>Alteromonadaceae</taxon>
        <taxon>Alginatibacterium</taxon>
    </lineage>
</organism>
<dbReference type="Proteomes" id="UP000286482">
    <property type="component" value="Unassembled WGS sequence"/>
</dbReference>
<accession>A0A420ED93</accession>